<evidence type="ECO:0000256" key="2">
    <source>
        <dbReference type="ARBA" id="ARBA00005393"/>
    </source>
</evidence>
<comment type="catalytic activity">
    <reaction evidence="1">
        <text>(R)-glycerate + ATP = (2R)-3-phosphoglycerate + ADP + H(+)</text>
        <dbReference type="Rhea" id="RHEA:23516"/>
        <dbReference type="ChEBI" id="CHEBI:15378"/>
        <dbReference type="ChEBI" id="CHEBI:16659"/>
        <dbReference type="ChEBI" id="CHEBI:30616"/>
        <dbReference type="ChEBI" id="CHEBI:58272"/>
        <dbReference type="ChEBI" id="CHEBI:456216"/>
        <dbReference type="EC" id="2.7.1.31"/>
    </reaction>
</comment>
<evidence type="ECO:0000259" key="9">
    <source>
        <dbReference type="Pfam" id="PF05161"/>
    </source>
</evidence>
<dbReference type="FunFam" id="3.40.50.10180:FF:000001">
    <property type="entry name" value="Glycerate kinase"/>
    <property type="match status" value="1"/>
</dbReference>
<name>A0AAD7WF82_9TELE</name>
<dbReference type="InterPro" id="IPR038614">
    <property type="entry name" value="GK_N_sf"/>
</dbReference>
<dbReference type="AlphaFoldDB" id="A0AAD7WF82"/>
<evidence type="ECO:0000259" key="10">
    <source>
        <dbReference type="Pfam" id="PF13660"/>
    </source>
</evidence>
<dbReference type="Pfam" id="PF05161">
    <property type="entry name" value="MOFRL"/>
    <property type="match status" value="1"/>
</dbReference>
<comment type="caution">
    <text evidence="11">The sequence shown here is derived from an EMBL/GenBank/DDBJ whole genome shotgun (WGS) entry which is preliminary data.</text>
</comment>
<dbReference type="InterPro" id="IPR007835">
    <property type="entry name" value="MOFRL"/>
</dbReference>
<feature type="domain" description="MOFRL-associated" evidence="10">
    <location>
        <begin position="61"/>
        <end position="309"/>
    </location>
</feature>
<keyword evidence="5" id="KW-0808">Transferase</keyword>
<dbReference type="Proteomes" id="UP001221898">
    <property type="component" value="Unassembled WGS sequence"/>
</dbReference>
<accession>A0AAD7WF82</accession>
<keyword evidence="6" id="KW-0547">Nucleotide-binding</keyword>
<keyword evidence="7" id="KW-0418">Kinase</keyword>
<evidence type="ECO:0000256" key="3">
    <source>
        <dbReference type="ARBA" id="ARBA00012101"/>
    </source>
</evidence>
<reference evidence="11" key="1">
    <citation type="journal article" date="2023" name="Science">
        <title>Genome structures resolve the early diversification of teleost fishes.</title>
        <authorList>
            <person name="Parey E."/>
            <person name="Louis A."/>
            <person name="Montfort J."/>
            <person name="Bouchez O."/>
            <person name="Roques C."/>
            <person name="Iampietro C."/>
            <person name="Lluch J."/>
            <person name="Castinel A."/>
            <person name="Donnadieu C."/>
            <person name="Desvignes T."/>
            <person name="Floi Bucao C."/>
            <person name="Jouanno E."/>
            <person name="Wen M."/>
            <person name="Mejri S."/>
            <person name="Dirks R."/>
            <person name="Jansen H."/>
            <person name="Henkel C."/>
            <person name="Chen W.J."/>
            <person name="Zahm M."/>
            <person name="Cabau C."/>
            <person name="Klopp C."/>
            <person name="Thompson A.W."/>
            <person name="Robinson-Rechavi M."/>
            <person name="Braasch I."/>
            <person name="Lecointre G."/>
            <person name="Bobe J."/>
            <person name="Postlethwait J.H."/>
            <person name="Berthelot C."/>
            <person name="Roest Crollius H."/>
            <person name="Guiguen Y."/>
        </authorList>
    </citation>
    <scope>NUCLEOTIDE SEQUENCE</scope>
    <source>
        <strain evidence="11">NC1722</strain>
    </source>
</reference>
<keyword evidence="8" id="KW-0067">ATP-binding</keyword>
<organism evidence="11 12">
    <name type="scientific">Aldrovandia affinis</name>
    <dbReference type="NCBI Taxonomy" id="143900"/>
    <lineage>
        <taxon>Eukaryota</taxon>
        <taxon>Metazoa</taxon>
        <taxon>Chordata</taxon>
        <taxon>Craniata</taxon>
        <taxon>Vertebrata</taxon>
        <taxon>Euteleostomi</taxon>
        <taxon>Actinopterygii</taxon>
        <taxon>Neopterygii</taxon>
        <taxon>Teleostei</taxon>
        <taxon>Notacanthiformes</taxon>
        <taxon>Halosauridae</taxon>
        <taxon>Aldrovandia</taxon>
    </lineage>
</organism>
<dbReference type="GO" id="GO:0008887">
    <property type="term" value="F:glycerate kinase activity"/>
    <property type="evidence" value="ECO:0007669"/>
    <property type="project" value="UniProtKB-EC"/>
</dbReference>
<comment type="similarity">
    <text evidence="2">Belongs to the glycerate kinase type-2 family.</text>
</comment>
<evidence type="ECO:0000256" key="4">
    <source>
        <dbReference type="ARBA" id="ARBA00020720"/>
    </source>
</evidence>
<dbReference type="InterPro" id="IPR039760">
    <property type="entry name" value="MOFRL_protein"/>
</dbReference>
<evidence type="ECO:0000256" key="5">
    <source>
        <dbReference type="ARBA" id="ARBA00022679"/>
    </source>
</evidence>
<feature type="domain" description="MOFRL" evidence="9">
    <location>
        <begin position="427"/>
        <end position="537"/>
    </location>
</feature>
<dbReference type="PANTHER" id="PTHR12227">
    <property type="entry name" value="GLYCERATE KINASE"/>
    <property type="match status" value="1"/>
</dbReference>
<evidence type="ECO:0000256" key="7">
    <source>
        <dbReference type="ARBA" id="ARBA00022777"/>
    </source>
</evidence>
<gene>
    <name evidence="11" type="ORF">AAFF_G00042560</name>
</gene>
<dbReference type="SUPFAM" id="SSF82544">
    <property type="entry name" value="GckA/TtuD-like"/>
    <property type="match status" value="1"/>
</dbReference>
<protein>
    <recommendedName>
        <fullName evidence="4">Glycerate kinase</fullName>
        <ecNumber evidence="3">2.7.1.31</ecNumber>
    </recommendedName>
</protein>
<dbReference type="GO" id="GO:0005737">
    <property type="term" value="C:cytoplasm"/>
    <property type="evidence" value="ECO:0007669"/>
    <property type="project" value="TreeGrafter"/>
</dbReference>
<proteinExistence type="inferred from homology"/>
<evidence type="ECO:0000313" key="12">
    <source>
        <dbReference type="Proteomes" id="UP001221898"/>
    </source>
</evidence>
<evidence type="ECO:0000256" key="8">
    <source>
        <dbReference type="ARBA" id="ARBA00022840"/>
    </source>
</evidence>
<evidence type="ECO:0000313" key="11">
    <source>
        <dbReference type="EMBL" id="KAJ8394901.1"/>
    </source>
</evidence>
<dbReference type="InterPro" id="IPR025286">
    <property type="entry name" value="MOFRL_assoc_dom"/>
</dbReference>
<dbReference type="Pfam" id="PF13660">
    <property type="entry name" value="DUF4147"/>
    <property type="match status" value="1"/>
</dbReference>
<dbReference type="InterPro" id="IPR037035">
    <property type="entry name" value="GK-like_C_sf"/>
</dbReference>
<keyword evidence="12" id="KW-1185">Reference proteome</keyword>
<dbReference type="EC" id="2.7.1.31" evidence="3"/>
<dbReference type="EMBL" id="JAINUG010000122">
    <property type="protein sequence ID" value="KAJ8394901.1"/>
    <property type="molecule type" value="Genomic_DNA"/>
</dbReference>
<dbReference type="Gene3D" id="3.40.50.10180">
    <property type="entry name" value="Glycerate kinase, MOFRL-like N-terminal domain"/>
    <property type="match status" value="1"/>
</dbReference>
<dbReference type="GO" id="GO:0005524">
    <property type="term" value="F:ATP binding"/>
    <property type="evidence" value="ECO:0007669"/>
    <property type="project" value="UniProtKB-KW"/>
</dbReference>
<dbReference type="PANTHER" id="PTHR12227:SF0">
    <property type="entry name" value="GLYCERATE KINASE"/>
    <property type="match status" value="1"/>
</dbReference>
<sequence>MQADQTSVPEVQLNKCTSARVRRESSSRDIKRFSPHQPLSLCRRGSAWGLWRRSMSLDERAREVFAAAVKAVQPDIVVRRGLERSGDRLLVAGRSFHLRHNLHLVGFGKAVLGMAAEAERIVGDHLVKGVVSVPHGIQDTLRHHGKGQMLLGADSRIEVFEGAKHNLPDANAQKAAERIRELASALTESDLLLVLISGGGSALLPAPVPPITLEEKQDVTRRLAAAGATIQELNTVRRALSLLKGGGLAHCAHPAQMVALILSDVIGDPLDLIASGPTVHSEVCPEEVWAVLERHGLSASLPASVREVLGQAGPQQRQGGQQAGGLGHVLNTVIGSNSIALECAGQRTREIGLRPLVLSPGVCGDVRSVARLYGLLARFACAPGTPTADLAPQILQLGPEVGVESWDLCRVMQELSESHREGWGATCLLAGGEPTVQLTGKGKGGRNQELALRVGLELAGESPLQDAVFLSGGTDGQDGPTEAAGAVTDGGLAAEAQGQGLDPKPFLANNDSFSFFSRLSAGRHLLLPGLTGTNVMDVHLLLLPTPPTTPIP</sequence>
<evidence type="ECO:0000256" key="1">
    <source>
        <dbReference type="ARBA" id="ARBA00000694"/>
    </source>
</evidence>
<dbReference type="Gene3D" id="3.40.1480.10">
    <property type="entry name" value="MOFRL domain"/>
    <property type="match status" value="1"/>
</dbReference>
<evidence type="ECO:0000256" key="6">
    <source>
        <dbReference type="ARBA" id="ARBA00022741"/>
    </source>
</evidence>